<organism evidence="2 3">
    <name type="scientific">Dactylosporangium roseum</name>
    <dbReference type="NCBI Taxonomy" id="47989"/>
    <lineage>
        <taxon>Bacteria</taxon>
        <taxon>Bacillati</taxon>
        <taxon>Actinomycetota</taxon>
        <taxon>Actinomycetes</taxon>
        <taxon>Micromonosporales</taxon>
        <taxon>Micromonosporaceae</taxon>
        <taxon>Dactylosporangium</taxon>
    </lineage>
</organism>
<dbReference type="EMBL" id="CP073721">
    <property type="protein sequence ID" value="UWZ33903.1"/>
    <property type="molecule type" value="Genomic_DNA"/>
</dbReference>
<accession>A0ABY5YZB7</accession>
<keyword evidence="3" id="KW-1185">Reference proteome</keyword>
<name>A0ABY5YZB7_9ACTN</name>
<reference evidence="2" key="1">
    <citation type="submission" date="2021-04" db="EMBL/GenBank/DDBJ databases">
        <title>Biosynthetic gene clusters of Dactylosporangioum roseum.</title>
        <authorList>
            <person name="Hartkoorn R.C."/>
            <person name="Beaudoing E."/>
            <person name="Hot D."/>
            <person name="Moureu S."/>
        </authorList>
    </citation>
    <scope>NUCLEOTIDE SEQUENCE</scope>
    <source>
        <strain evidence="2">NRRL B-16295</strain>
    </source>
</reference>
<evidence type="ECO:0000259" key="1">
    <source>
        <dbReference type="Pfam" id="PF08818"/>
    </source>
</evidence>
<dbReference type="InterPro" id="IPR014922">
    <property type="entry name" value="YdhG-like"/>
</dbReference>
<dbReference type="SUPFAM" id="SSF159888">
    <property type="entry name" value="YdhG-like"/>
    <property type="match status" value="1"/>
</dbReference>
<dbReference type="RefSeq" id="WP_260723184.1">
    <property type="nucleotide sequence ID" value="NZ_BAAABS010000009.1"/>
</dbReference>
<dbReference type="Pfam" id="PF08818">
    <property type="entry name" value="DUF1801"/>
    <property type="match status" value="1"/>
</dbReference>
<sequence>MTLAFTHGVDFDDPHGLLEGVGKNTRHVKLKPSREVPRAAIGDYIRQAADRDRA</sequence>
<protein>
    <submittedName>
        <fullName evidence="2">DUF1801 domain-containing protein</fullName>
    </submittedName>
</protein>
<gene>
    <name evidence="2" type="ORF">Drose_21805</name>
</gene>
<evidence type="ECO:0000313" key="2">
    <source>
        <dbReference type="EMBL" id="UWZ33903.1"/>
    </source>
</evidence>
<dbReference type="Proteomes" id="UP001058271">
    <property type="component" value="Chromosome"/>
</dbReference>
<evidence type="ECO:0000313" key="3">
    <source>
        <dbReference type="Proteomes" id="UP001058271"/>
    </source>
</evidence>
<feature type="domain" description="YdhG-like" evidence="1">
    <location>
        <begin position="2"/>
        <end position="48"/>
    </location>
</feature>
<proteinExistence type="predicted"/>